<dbReference type="PANTHER" id="PTHR46696">
    <property type="entry name" value="P450, PUTATIVE (EUROFUNG)-RELATED"/>
    <property type="match status" value="1"/>
</dbReference>
<dbReference type="GO" id="GO:0004497">
    <property type="term" value="F:monooxygenase activity"/>
    <property type="evidence" value="ECO:0007669"/>
    <property type="project" value="UniProtKB-KW"/>
</dbReference>
<dbReference type="InterPro" id="IPR036396">
    <property type="entry name" value="Cyt_P450_sf"/>
</dbReference>
<evidence type="ECO:0000256" key="5">
    <source>
        <dbReference type="ARBA" id="ARBA00023002"/>
    </source>
</evidence>
<accession>A0ABD7HML8</accession>
<dbReference type="PROSITE" id="PS00086">
    <property type="entry name" value="CYTOCHROME_P450"/>
    <property type="match status" value="1"/>
</dbReference>
<dbReference type="InterPro" id="IPR001128">
    <property type="entry name" value="Cyt_P450"/>
</dbReference>
<dbReference type="Proteomes" id="UP000284557">
    <property type="component" value="Unassembled WGS sequence"/>
</dbReference>
<dbReference type="AlphaFoldDB" id="A0ABD7HML8"/>
<feature type="region of interest" description="Disordered" evidence="9">
    <location>
        <begin position="51"/>
        <end position="81"/>
    </location>
</feature>
<comment type="cofactor">
    <cofactor evidence="1">
        <name>heme</name>
        <dbReference type="ChEBI" id="CHEBI:30413"/>
    </cofactor>
</comment>
<evidence type="ECO:0000256" key="4">
    <source>
        <dbReference type="ARBA" id="ARBA00022723"/>
    </source>
</evidence>
<name>A0ABD7HML8_9MYCO</name>
<reference evidence="10 11" key="1">
    <citation type="submission" date="2018-08" db="EMBL/GenBank/DDBJ databases">
        <title>Linezolid Resistance in Mycobacterium abscessus: MIC Distribution and Comprehensive Investigation of Resistance Mechanisms.</title>
        <authorList>
            <person name="Ye M."/>
            <person name="Xu L."/>
            <person name="Zou Y."/>
            <person name="Li B."/>
            <person name="Guo Q."/>
            <person name="Zhang Y."/>
            <person name="Zhan M."/>
            <person name="Xu B."/>
            <person name="Yu F."/>
            <person name="Zhang Z."/>
            <person name="Chu H."/>
        </authorList>
    </citation>
    <scope>NUCLEOTIDE SEQUENCE [LARGE SCALE GENOMIC DNA]</scope>
    <source>
        <strain evidence="10 11">G143</strain>
    </source>
</reference>
<dbReference type="Gene3D" id="1.10.630.10">
    <property type="entry name" value="Cytochrome P450"/>
    <property type="match status" value="1"/>
</dbReference>
<evidence type="ECO:0000256" key="8">
    <source>
        <dbReference type="RuleBase" id="RU000461"/>
    </source>
</evidence>
<dbReference type="FunFam" id="1.10.630.10:FF:000018">
    <property type="entry name" value="Cytochrome P450 monooxygenase"/>
    <property type="match status" value="1"/>
</dbReference>
<proteinExistence type="inferred from homology"/>
<organism evidence="10 11">
    <name type="scientific">Mycobacteroides abscessus</name>
    <dbReference type="NCBI Taxonomy" id="36809"/>
    <lineage>
        <taxon>Bacteria</taxon>
        <taxon>Bacillati</taxon>
        <taxon>Actinomycetota</taxon>
        <taxon>Actinomycetes</taxon>
        <taxon>Mycobacteriales</taxon>
        <taxon>Mycobacteriaceae</taxon>
        <taxon>Mycobacteroides</taxon>
    </lineage>
</organism>
<comment type="caution">
    <text evidence="10">The sequence shown here is derived from an EMBL/GenBank/DDBJ whole genome shotgun (WGS) entry which is preliminary data.</text>
</comment>
<evidence type="ECO:0000256" key="3">
    <source>
        <dbReference type="ARBA" id="ARBA00022617"/>
    </source>
</evidence>
<dbReference type="Pfam" id="PF00067">
    <property type="entry name" value="p450"/>
    <property type="match status" value="1"/>
</dbReference>
<protein>
    <submittedName>
        <fullName evidence="10">Cytochrome P450</fullName>
    </submittedName>
</protein>
<evidence type="ECO:0000256" key="7">
    <source>
        <dbReference type="ARBA" id="ARBA00023033"/>
    </source>
</evidence>
<dbReference type="PRINTS" id="PR00385">
    <property type="entry name" value="P450"/>
</dbReference>
<comment type="similarity">
    <text evidence="2 8">Belongs to the cytochrome P450 family.</text>
</comment>
<keyword evidence="7 8" id="KW-0503">Monooxygenase</keyword>
<evidence type="ECO:0000313" key="10">
    <source>
        <dbReference type="EMBL" id="RIT36860.1"/>
    </source>
</evidence>
<keyword evidence="3 8" id="KW-0349">Heme</keyword>
<evidence type="ECO:0000256" key="2">
    <source>
        <dbReference type="ARBA" id="ARBA00010617"/>
    </source>
</evidence>
<dbReference type="CDD" id="cd11029">
    <property type="entry name" value="CYP107-like"/>
    <property type="match status" value="1"/>
</dbReference>
<dbReference type="PRINTS" id="PR00359">
    <property type="entry name" value="BP450"/>
</dbReference>
<evidence type="ECO:0000256" key="1">
    <source>
        <dbReference type="ARBA" id="ARBA00001971"/>
    </source>
</evidence>
<dbReference type="InterPro" id="IPR002397">
    <property type="entry name" value="Cyt_P450_B"/>
</dbReference>
<sequence>MLGEEFFEDLWSTYNRLRELGPIHRITLPNGLAAWLVIDYELGKQVLADPRLSKDEESSGAAARRQGISAGWQQGAGPRPLRMNLLNTDPPDHTRLRSLVNKAFTPAASAHMRPTIEALAAGLIKELYERDQRQPVDLLDSYATPLPIAVICSLLGIPAEDQDTFGSLITTIMDETAVADGERSRQARVELSGYLIQLVADRRDHRGGRRDDEDRDLLDRLITAQVDHDRLSDQEVVATIGLLLVAGYDTTVHLIANAIFLLATQPAVRARAAANPDELGKLIEEVLRWEGPGHAATLRHTTSPITLGGTQIEEGEFLIVSVAAANRDPAVYTDPDSFQFDRHEPSHLSFGHGIHYCVGAPLARLEAEIALYALLDAFPEFTLAADPDSLSWRHSMIIRGRTSLPIQLAGP</sequence>
<gene>
    <name evidence="10" type="ORF">D2E76_16560</name>
</gene>
<dbReference type="InterPro" id="IPR017972">
    <property type="entry name" value="Cyt_P450_CS"/>
</dbReference>
<keyword evidence="6 8" id="KW-0408">Iron</keyword>
<dbReference type="EMBL" id="QXBN01000012">
    <property type="protein sequence ID" value="RIT36860.1"/>
    <property type="molecule type" value="Genomic_DNA"/>
</dbReference>
<dbReference type="PANTHER" id="PTHR46696:SF1">
    <property type="entry name" value="CYTOCHROME P450 YJIB-RELATED"/>
    <property type="match status" value="1"/>
</dbReference>
<evidence type="ECO:0000256" key="9">
    <source>
        <dbReference type="SAM" id="MobiDB-lite"/>
    </source>
</evidence>
<evidence type="ECO:0000256" key="6">
    <source>
        <dbReference type="ARBA" id="ARBA00023004"/>
    </source>
</evidence>
<dbReference type="SUPFAM" id="SSF48264">
    <property type="entry name" value="Cytochrome P450"/>
    <property type="match status" value="1"/>
</dbReference>
<evidence type="ECO:0000313" key="11">
    <source>
        <dbReference type="Proteomes" id="UP000284557"/>
    </source>
</evidence>
<keyword evidence="4 8" id="KW-0479">Metal-binding</keyword>
<dbReference type="GO" id="GO:0046872">
    <property type="term" value="F:metal ion binding"/>
    <property type="evidence" value="ECO:0007669"/>
    <property type="project" value="UniProtKB-KW"/>
</dbReference>
<keyword evidence="5 8" id="KW-0560">Oxidoreductase</keyword>